<keyword evidence="17" id="KW-1185">Reference proteome</keyword>
<dbReference type="Gene3D" id="3.20.20.70">
    <property type="entry name" value="Aldolase class I"/>
    <property type="match status" value="1"/>
</dbReference>
<evidence type="ECO:0000256" key="7">
    <source>
        <dbReference type="ARBA" id="ARBA00022857"/>
    </source>
</evidence>
<feature type="binding site" evidence="14">
    <location>
        <position position="143"/>
    </location>
    <ligand>
        <name>FMN</name>
        <dbReference type="ChEBI" id="CHEBI:58210"/>
    </ligand>
</feature>
<protein>
    <recommendedName>
        <fullName evidence="12">tRNA-dihydrouridine synthase</fullName>
        <ecNumber evidence="12">1.3.1.-</ecNumber>
    </recommendedName>
</protein>
<dbReference type="GO" id="GO:0050660">
    <property type="term" value="F:flavin adenine dinucleotide binding"/>
    <property type="evidence" value="ECO:0007669"/>
    <property type="project" value="InterPro"/>
</dbReference>
<keyword evidence="8" id="KW-0694">RNA-binding</keyword>
<keyword evidence="3" id="KW-0820">tRNA-binding</keyword>
<sequence>MTIQVATLTLHPPVFLAPLAGITDLPFRRIVQGFGAGLVVSEMVASQEVVQVKPSARARARAELGIGDGVTSVQLAGRDPYWMGEAARYVEDCGAAVIDINMGCPAKRVVNGWSGSALMRDPDHALRLIEAVVGAVRVPVTLKTRLGWDDALLNAPEIARRAEAAGIRMITIHGRTRCQFYKGQADWAAIRRVKEAVAIPVIANGDIVDTATASEALKLSGADGVMIGRGAQGRPWRLAQIAAARFGTPAPAVPHGAALADLVAEHHGAMLSFYGTELGLRVARKHLGWYLDEAGAPAALRREILTAEEAGRIPALLRLAFAEQGRQAA</sequence>
<dbReference type="Gene3D" id="1.10.1200.80">
    <property type="entry name" value="Putative flavin oxidoreducatase, domain 2"/>
    <property type="match status" value="1"/>
</dbReference>
<evidence type="ECO:0000256" key="12">
    <source>
        <dbReference type="PIRNR" id="PIRNR006621"/>
    </source>
</evidence>
<evidence type="ECO:0000256" key="8">
    <source>
        <dbReference type="ARBA" id="ARBA00022884"/>
    </source>
</evidence>
<evidence type="ECO:0000313" key="17">
    <source>
        <dbReference type="Proteomes" id="UP000028826"/>
    </source>
</evidence>
<dbReference type="GO" id="GO:0017150">
    <property type="term" value="F:tRNA dihydrouridine synthase activity"/>
    <property type="evidence" value="ECO:0007669"/>
    <property type="project" value="InterPro"/>
</dbReference>
<evidence type="ECO:0000256" key="4">
    <source>
        <dbReference type="ARBA" id="ARBA00022630"/>
    </source>
</evidence>
<gene>
    <name evidence="16" type="ORF">CN97_05470</name>
</gene>
<comment type="similarity">
    <text evidence="12">Belongs to the dus family.</text>
</comment>
<dbReference type="InterPro" id="IPR001269">
    <property type="entry name" value="DUS_fam"/>
</dbReference>
<dbReference type="OrthoDB" id="9764501at2"/>
<dbReference type="PIRSF" id="PIRSF006621">
    <property type="entry name" value="Dus"/>
    <property type="match status" value="1"/>
</dbReference>
<feature type="binding site" evidence="14">
    <location>
        <position position="74"/>
    </location>
    <ligand>
        <name>FMN</name>
        <dbReference type="ChEBI" id="CHEBI:58210"/>
    </ligand>
</feature>
<dbReference type="AlphaFoldDB" id="A0A086YC66"/>
<evidence type="ECO:0000256" key="14">
    <source>
        <dbReference type="PIRSR" id="PIRSR006621-2"/>
    </source>
</evidence>
<accession>A0A086YC66</accession>
<evidence type="ECO:0000256" key="5">
    <source>
        <dbReference type="ARBA" id="ARBA00022643"/>
    </source>
</evidence>
<evidence type="ECO:0000256" key="10">
    <source>
        <dbReference type="ARBA" id="ARBA00048205"/>
    </source>
</evidence>
<feature type="domain" description="DUS-like FMN-binding" evidence="15">
    <location>
        <begin position="16"/>
        <end position="310"/>
    </location>
</feature>
<name>A0A086YC66_9RHOB</name>
<dbReference type="STRING" id="195105.CN97_05470"/>
<reference evidence="16 17" key="1">
    <citation type="submission" date="2014-03" db="EMBL/GenBank/DDBJ databases">
        <title>Genome of Haematobacter massiliensis CCUG 47968.</title>
        <authorList>
            <person name="Wang D."/>
            <person name="Wang G."/>
        </authorList>
    </citation>
    <scope>NUCLEOTIDE SEQUENCE [LARGE SCALE GENOMIC DNA]</scope>
    <source>
        <strain evidence="16 17">CCUG 47968</strain>
    </source>
</reference>
<feature type="active site" description="Proton donor" evidence="13">
    <location>
        <position position="104"/>
    </location>
</feature>
<evidence type="ECO:0000256" key="1">
    <source>
        <dbReference type="ARBA" id="ARBA00001917"/>
    </source>
</evidence>
<evidence type="ECO:0000256" key="13">
    <source>
        <dbReference type="PIRSR" id="PIRSR006621-1"/>
    </source>
</evidence>
<dbReference type="CDD" id="cd02801">
    <property type="entry name" value="DUS_like_FMN"/>
    <property type="match status" value="1"/>
</dbReference>
<comment type="catalytic activity">
    <reaction evidence="10">
        <text>a 5,6-dihydrouridine in tRNA + NADP(+) = a uridine in tRNA + NADPH + H(+)</text>
        <dbReference type="Rhea" id="RHEA:23624"/>
        <dbReference type="Rhea" id="RHEA-COMP:13339"/>
        <dbReference type="Rhea" id="RHEA-COMP:13887"/>
        <dbReference type="ChEBI" id="CHEBI:15378"/>
        <dbReference type="ChEBI" id="CHEBI:57783"/>
        <dbReference type="ChEBI" id="CHEBI:58349"/>
        <dbReference type="ChEBI" id="CHEBI:65315"/>
        <dbReference type="ChEBI" id="CHEBI:74443"/>
    </reaction>
</comment>
<feature type="binding site" evidence="14">
    <location>
        <position position="173"/>
    </location>
    <ligand>
        <name>FMN</name>
        <dbReference type="ChEBI" id="CHEBI:58210"/>
    </ligand>
</feature>
<evidence type="ECO:0000259" key="15">
    <source>
        <dbReference type="Pfam" id="PF01207"/>
    </source>
</evidence>
<dbReference type="InterPro" id="IPR024036">
    <property type="entry name" value="tRNA-dHydroUridine_Synthase_C"/>
</dbReference>
<keyword evidence="5 12" id="KW-0288">FMN</keyword>
<dbReference type="PROSITE" id="PS01136">
    <property type="entry name" value="UPF0034"/>
    <property type="match status" value="1"/>
</dbReference>
<dbReference type="RefSeq" id="WP_035705929.1">
    <property type="nucleotide sequence ID" value="NZ_CAMIFG010000112.1"/>
</dbReference>
<dbReference type="Proteomes" id="UP000028826">
    <property type="component" value="Unassembled WGS sequence"/>
</dbReference>
<organism evidence="16 17">
    <name type="scientific">Haematobacter massiliensis</name>
    <dbReference type="NCBI Taxonomy" id="195105"/>
    <lineage>
        <taxon>Bacteria</taxon>
        <taxon>Pseudomonadati</taxon>
        <taxon>Pseudomonadota</taxon>
        <taxon>Alphaproteobacteria</taxon>
        <taxon>Rhodobacterales</taxon>
        <taxon>Paracoccaceae</taxon>
        <taxon>Haematobacter</taxon>
    </lineage>
</organism>
<evidence type="ECO:0000256" key="9">
    <source>
        <dbReference type="ARBA" id="ARBA00023002"/>
    </source>
</evidence>
<keyword evidence="6 12" id="KW-0819">tRNA processing</keyword>
<keyword evidence="7" id="KW-0521">NADP</keyword>
<dbReference type="InterPro" id="IPR004652">
    <property type="entry name" value="DusB-like"/>
</dbReference>
<dbReference type="EMBL" id="JGYG01000001">
    <property type="protein sequence ID" value="KFI31866.1"/>
    <property type="molecule type" value="Genomic_DNA"/>
</dbReference>
<evidence type="ECO:0000256" key="11">
    <source>
        <dbReference type="ARBA" id="ARBA00048802"/>
    </source>
</evidence>
<comment type="cofactor">
    <cofactor evidence="1 12 14">
        <name>FMN</name>
        <dbReference type="ChEBI" id="CHEBI:58210"/>
    </cofactor>
</comment>
<dbReference type="InterPro" id="IPR018517">
    <property type="entry name" value="tRNA_hU_synthase_CS"/>
</dbReference>
<proteinExistence type="inferred from homology"/>
<evidence type="ECO:0000256" key="6">
    <source>
        <dbReference type="ARBA" id="ARBA00022694"/>
    </source>
</evidence>
<evidence type="ECO:0000256" key="2">
    <source>
        <dbReference type="ARBA" id="ARBA00002790"/>
    </source>
</evidence>
<dbReference type="InterPro" id="IPR035587">
    <property type="entry name" value="DUS-like_FMN-bd"/>
</dbReference>
<evidence type="ECO:0000313" key="16">
    <source>
        <dbReference type="EMBL" id="KFI31866.1"/>
    </source>
</evidence>
<dbReference type="Pfam" id="PF01207">
    <property type="entry name" value="Dus"/>
    <property type="match status" value="1"/>
</dbReference>
<keyword evidence="9 12" id="KW-0560">Oxidoreductase</keyword>
<comment type="catalytic activity">
    <reaction evidence="11">
        <text>a 5,6-dihydrouridine in tRNA + NAD(+) = a uridine in tRNA + NADH + H(+)</text>
        <dbReference type="Rhea" id="RHEA:54452"/>
        <dbReference type="Rhea" id="RHEA-COMP:13339"/>
        <dbReference type="Rhea" id="RHEA-COMP:13887"/>
        <dbReference type="ChEBI" id="CHEBI:15378"/>
        <dbReference type="ChEBI" id="CHEBI:57540"/>
        <dbReference type="ChEBI" id="CHEBI:57945"/>
        <dbReference type="ChEBI" id="CHEBI:65315"/>
        <dbReference type="ChEBI" id="CHEBI:74443"/>
    </reaction>
</comment>
<dbReference type="PANTHER" id="PTHR45846:SF1">
    <property type="entry name" value="TRNA-DIHYDROURIDINE(47) SYNTHASE [NAD(P)(+)]-LIKE"/>
    <property type="match status" value="1"/>
</dbReference>
<dbReference type="PANTHER" id="PTHR45846">
    <property type="entry name" value="TRNA-DIHYDROURIDINE(47) SYNTHASE [NAD(P)(+)]-LIKE"/>
    <property type="match status" value="1"/>
</dbReference>
<comment type="function">
    <text evidence="2 12">Catalyzes the synthesis of 5,6-dihydrouridine (D), a modified base found in the D-loop of most tRNAs, via the reduction of the C5-C6 double bond in target uridines.</text>
</comment>
<keyword evidence="14" id="KW-0547">Nucleotide-binding</keyword>
<dbReference type="NCBIfam" id="TIGR00737">
    <property type="entry name" value="nifR3_yhdG"/>
    <property type="match status" value="1"/>
</dbReference>
<dbReference type="EC" id="1.3.1.-" evidence="12"/>
<evidence type="ECO:0000256" key="3">
    <source>
        <dbReference type="ARBA" id="ARBA00022555"/>
    </source>
</evidence>
<feature type="binding site" evidence="14">
    <location>
        <begin position="228"/>
        <end position="229"/>
    </location>
    <ligand>
        <name>FMN</name>
        <dbReference type="ChEBI" id="CHEBI:58210"/>
    </ligand>
</feature>
<dbReference type="GO" id="GO:0000049">
    <property type="term" value="F:tRNA binding"/>
    <property type="evidence" value="ECO:0007669"/>
    <property type="project" value="UniProtKB-KW"/>
</dbReference>
<keyword evidence="4 12" id="KW-0285">Flavoprotein</keyword>
<dbReference type="SUPFAM" id="SSF51395">
    <property type="entry name" value="FMN-linked oxidoreductases"/>
    <property type="match status" value="1"/>
</dbReference>
<dbReference type="eggNOG" id="COG0042">
    <property type="taxonomic scope" value="Bacteria"/>
</dbReference>
<dbReference type="InterPro" id="IPR013785">
    <property type="entry name" value="Aldolase_TIM"/>
</dbReference>
<comment type="caution">
    <text evidence="16">The sequence shown here is derived from an EMBL/GenBank/DDBJ whole genome shotgun (WGS) entry which is preliminary data.</text>
</comment>